<feature type="transmembrane region" description="Helical" evidence="2">
    <location>
        <begin position="112"/>
        <end position="132"/>
    </location>
</feature>
<feature type="transmembrane region" description="Helical" evidence="2">
    <location>
        <begin position="1323"/>
        <end position="1343"/>
    </location>
</feature>
<sequence length="2048" mass="240480">MSIQVSQRSAEDEEDDEELLEETHIEWSNLIFLPFHPVFKLAVLFSVIVKSILGPIQSVYPIVYCSNVMDRDPFLFFIKYFYWYCCDAIYGVDTFLHIVHRQVTDKAMRREYLPKSAFLLLLDLISLIPFFRMVVSDICPPTQLWPNILAFTEFVIIYRVVEYFSLVTTHSFWKMLTGFLLMMASCINCATCFWLLLTKHGLCGKCAKIIYDWRHYVIHKLNETDEGFATYIYGASYVLSFAINKTLDETKPSTILEFFLISTLMISGYLLEIFVVMPKLFAEAILRLRRICTFHPQINRLIQETRRRNPAPTAHVNVENFYKLMWKKRSGITCLPEVIAEFPRYLRLDIKQDLVWPVFYHSPTLRKTSSSFKRWLCDYIRLDYKLPGEKFFAGPHCHTNLYYIKSGIVQILSADDGTTSILSVTGGTVFGDVSFLLPPWKRKVIVRCLTYCEIFFVSRYDLLKAMHRFPEDRRKILASTAERIKHARTLYVCKQHVRGLDRAEDEGVAWVKRRWWEISDAVANWKKRSGKKDQIKCELPPEEAIYHCAKYIGQLVLCNDVQLQTKSMFANVRFPWILVPQSSFVVIWHRIVIFTVLLVLVFYPPNITRPTIPPAFKFLQFWTDFVYVADICVSLMTSVSRQENITTNFATVMFARCKSLNFLLDVLSTLWIENLALVFGKPDFYYIVQFNRLIKIYILFTGEFIHWDVRNDPLIIDCYKIALTQFSFVFIMSYITYVLARHIPQITTSYFFGDKICSPDVPANQCDPARKNLFAVAISWTFELIFFEYLPSTLVDMYVGTTTTLLCFMIYVYCETRFIAALYLKYREITNYQYFVSNLKNYYKYYRIHQDLLKRLDRYLTCHWKYYHGVDVMHPDLLKNEPYDIYWKVHGEIAEKLISESKAFTGADSALIRELAYTAKFLILPKNSALFLFGVQCKNVTWIAQGYIKGEYHNEEGELVKIFHSRGHMLSVKSVFLGRVSLRTYTAYTECEILYIRIQDFFNIIKRYPNEWMYFENCIQEFRPVFDEMCQSYVRKHRDYQNKIRDRIFHSRMSVMVPNKKPRESVRGRAMPFESDFWKEPESDFMEYWMLFRAIIVFVSIASASLQGGIGAIYRWPLIMIGSFCDCIAWMDIVIKLFLAYYDERGLLIYDKRKCMIHYLMRGFLLDVIGAFPLFEVLRILLSAPIDDDDAMLVNTFCKFAHLYILYGYFNYIADVPTINVTYIMILKWQVILILVMLGGSHYLMSYCVDFVFDSTDRFSIISIQQRNSCWVPKLFKLKEHPSFEDLHLLFAESLNLVQCGFTRLNFGNFNIDRIQLGVGTSLFFLGCFFWFVFCYSLALLLLNSRGNSLFQHGVSQLRRFLHAERVDEKLIHQTVRHFRYWWIRTKGINIHHLTNERIGVVFRQDLNYYFFKKTFTALDTLLQGGESLLRQLASTSTQIYFLPGGEITREMDLAPWVFVVHRGRVTLSQGGEKIATLTKGGIFGQLDGTKPRPVRISAVADDYADLLQITIKQFQDLIPKDVKKNIEQNPQFQNDFMATKRHFPEDAHDTVQYILQGRKTIKLPGIAPMEARHGNWYSRWLYVVWLGAPFASAFIVLILNVLPIDVILTLSWVLFLLDVIHLAHFIGEFYTMEKTIVNNKCVYRTVGPRVLKRWGFYTDALSLIIPMLTIITDDWRYQLARLLRLRLFYDFQMYFCTSFKSKAAPILMKFIIVTLLLHAATCGWIYVACRSEFPIKVYMPLEVNKSIDHDQWSTPDQRYGGCARVTKYTKPGDYNMPSFVVPTNWQNDYIVAMTYIILIHTHTAIDAVIPLSLSQVYYKVVLNMFIYLIDMWIISIAISAIYTKFRELYQYDYYVNNLTTYLNHSGLSPSLLESVKEYTEQLWRRQRGNWLPELAQQAPPCLREDLLDALYMHHLMTPPLFRQLPHYFTRQLVARLHRIVVFPGKCLIQEGDIFSCIYFIHEGEVEKWFIDKGGENKMISLLSVNGYFGFIPGLFPNTPFQFTYFTRTVVDLVYLRLKDWQDLLDCYPDVKRDLYTAAKQLKKDMGK</sequence>
<dbReference type="EMBL" id="JH668281">
    <property type="protein sequence ID" value="KAG6440621.1"/>
    <property type="molecule type" value="Genomic_DNA"/>
</dbReference>
<feature type="transmembrane region" description="Helical" evidence="2">
    <location>
        <begin position="144"/>
        <end position="161"/>
    </location>
</feature>
<accession>A0A921YJY8</accession>
<dbReference type="SUPFAM" id="SSF51206">
    <property type="entry name" value="cAMP-binding domain-like"/>
    <property type="match status" value="4"/>
</dbReference>
<keyword evidence="5" id="KW-1185">Reference proteome</keyword>
<gene>
    <name evidence="4" type="ORF">O3G_MSEX001384</name>
</gene>
<reference evidence="4" key="1">
    <citation type="journal article" date="2016" name="Insect Biochem. Mol. Biol.">
        <title>Multifaceted biological insights from a draft genome sequence of the tobacco hornworm moth, Manduca sexta.</title>
        <authorList>
            <person name="Kanost M.R."/>
            <person name="Arrese E.L."/>
            <person name="Cao X."/>
            <person name="Chen Y.R."/>
            <person name="Chellapilla S."/>
            <person name="Goldsmith M.R."/>
            <person name="Grosse-Wilde E."/>
            <person name="Heckel D.G."/>
            <person name="Herndon N."/>
            <person name="Jiang H."/>
            <person name="Papanicolaou A."/>
            <person name="Qu J."/>
            <person name="Soulages J.L."/>
            <person name="Vogel H."/>
            <person name="Walters J."/>
            <person name="Waterhouse R.M."/>
            <person name="Ahn S.J."/>
            <person name="Almeida F.C."/>
            <person name="An C."/>
            <person name="Aqrawi P."/>
            <person name="Bretschneider A."/>
            <person name="Bryant W.B."/>
            <person name="Bucks S."/>
            <person name="Chao H."/>
            <person name="Chevignon G."/>
            <person name="Christen J.M."/>
            <person name="Clarke D.F."/>
            <person name="Dittmer N.T."/>
            <person name="Ferguson L.C.F."/>
            <person name="Garavelou S."/>
            <person name="Gordon K.H.J."/>
            <person name="Gunaratna R.T."/>
            <person name="Han Y."/>
            <person name="Hauser F."/>
            <person name="He Y."/>
            <person name="Heidel-Fischer H."/>
            <person name="Hirsh A."/>
            <person name="Hu Y."/>
            <person name="Jiang H."/>
            <person name="Kalra D."/>
            <person name="Klinner C."/>
            <person name="Konig C."/>
            <person name="Kovar C."/>
            <person name="Kroll A.R."/>
            <person name="Kuwar S.S."/>
            <person name="Lee S.L."/>
            <person name="Lehman R."/>
            <person name="Li K."/>
            <person name="Li Z."/>
            <person name="Liang H."/>
            <person name="Lovelace S."/>
            <person name="Lu Z."/>
            <person name="Mansfield J.H."/>
            <person name="McCulloch K.J."/>
            <person name="Mathew T."/>
            <person name="Morton B."/>
            <person name="Muzny D.M."/>
            <person name="Neunemann D."/>
            <person name="Ongeri F."/>
            <person name="Pauchet Y."/>
            <person name="Pu L.L."/>
            <person name="Pyrousis I."/>
            <person name="Rao X.J."/>
            <person name="Redding A."/>
            <person name="Roesel C."/>
            <person name="Sanchez-Gracia A."/>
            <person name="Schaack S."/>
            <person name="Shukla A."/>
            <person name="Tetreau G."/>
            <person name="Wang Y."/>
            <person name="Xiong G.H."/>
            <person name="Traut W."/>
            <person name="Walsh T.K."/>
            <person name="Worley K.C."/>
            <person name="Wu D."/>
            <person name="Wu W."/>
            <person name="Wu Y.Q."/>
            <person name="Zhang X."/>
            <person name="Zou Z."/>
            <person name="Zucker H."/>
            <person name="Briscoe A.D."/>
            <person name="Burmester T."/>
            <person name="Clem R.J."/>
            <person name="Feyereisen R."/>
            <person name="Grimmelikhuijzen C.J.P."/>
            <person name="Hamodrakas S.J."/>
            <person name="Hansson B.S."/>
            <person name="Huguet E."/>
            <person name="Jermiin L.S."/>
            <person name="Lan Q."/>
            <person name="Lehman H.K."/>
            <person name="Lorenzen M."/>
            <person name="Merzendorfer H."/>
            <person name="Michalopoulos I."/>
            <person name="Morton D.B."/>
            <person name="Muthukrishnan S."/>
            <person name="Oakeshott J.G."/>
            <person name="Palmer W."/>
            <person name="Park Y."/>
            <person name="Passarelli A.L."/>
            <person name="Rozas J."/>
            <person name="Schwartz L.M."/>
            <person name="Smith W."/>
            <person name="Southgate A."/>
            <person name="Vilcinskas A."/>
            <person name="Vogt R."/>
            <person name="Wang P."/>
            <person name="Werren J."/>
            <person name="Yu X.Q."/>
            <person name="Zhou J.J."/>
            <person name="Brown S.J."/>
            <person name="Scherer S.E."/>
            <person name="Richards S."/>
            <person name="Blissard G.W."/>
        </authorList>
    </citation>
    <scope>NUCLEOTIDE SEQUENCE</scope>
</reference>
<feature type="transmembrane region" description="Helical" evidence="2">
    <location>
        <begin position="773"/>
        <end position="791"/>
    </location>
</feature>
<organism evidence="4 5">
    <name type="scientific">Manduca sexta</name>
    <name type="common">Tobacco hawkmoth</name>
    <name type="synonym">Tobacco hornworm</name>
    <dbReference type="NCBI Taxonomy" id="7130"/>
    <lineage>
        <taxon>Eukaryota</taxon>
        <taxon>Metazoa</taxon>
        <taxon>Ecdysozoa</taxon>
        <taxon>Arthropoda</taxon>
        <taxon>Hexapoda</taxon>
        <taxon>Insecta</taxon>
        <taxon>Pterygota</taxon>
        <taxon>Neoptera</taxon>
        <taxon>Endopterygota</taxon>
        <taxon>Lepidoptera</taxon>
        <taxon>Glossata</taxon>
        <taxon>Ditrysia</taxon>
        <taxon>Bombycoidea</taxon>
        <taxon>Sphingidae</taxon>
        <taxon>Sphinginae</taxon>
        <taxon>Sphingini</taxon>
        <taxon>Manduca</taxon>
    </lineage>
</organism>
<feature type="transmembrane region" description="Helical" evidence="2">
    <location>
        <begin position="797"/>
        <end position="814"/>
    </location>
</feature>
<feature type="transmembrane region" description="Helical" evidence="2">
    <location>
        <begin position="1226"/>
        <end position="1245"/>
    </location>
</feature>
<feature type="domain" description="Cyclic nucleotide-binding" evidence="3">
    <location>
        <begin position="1421"/>
        <end position="1519"/>
    </location>
</feature>
<protein>
    <recommendedName>
        <fullName evidence="3">Cyclic nucleotide-binding domain-containing protein</fullName>
    </recommendedName>
</protein>
<dbReference type="SMART" id="SM00100">
    <property type="entry name" value="cNMP"/>
    <property type="match status" value="4"/>
</dbReference>
<feature type="domain" description="Cyclic nucleotide-binding" evidence="3">
    <location>
        <begin position="364"/>
        <end position="483"/>
    </location>
</feature>
<feature type="transmembrane region" description="Helical" evidence="2">
    <location>
        <begin position="1192"/>
        <end position="1214"/>
    </location>
</feature>
<dbReference type="PROSITE" id="PS50042">
    <property type="entry name" value="CNMP_BINDING_3"/>
    <property type="match status" value="3"/>
</dbReference>
<dbReference type="PANTHER" id="PTHR45638">
    <property type="entry name" value="CYCLIC NUCLEOTIDE-GATED CATION CHANNEL SUBUNIT A"/>
    <property type="match status" value="1"/>
</dbReference>
<dbReference type="Gene3D" id="2.60.120.10">
    <property type="entry name" value="Jelly Rolls"/>
    <property type="match status" value="4"/>
</dbReference>
<dbReference type="CDD" id="cd00038">
    <property type="entry name" value="CAP_ED"/>
    <property type="match status" value="4"/>
</dbReference>
<feature type="transmembrane region" description="Helical" evidence="2">
    <location>
        <begin position="1822"/>
        <end position="1843"/>
    </location>
</feature>
<dbReference type="GO" id="GO:0005221">
    <property type="term" value="F:intracellularly cyclic nucleotide-activated monoatomic cation channel activity"/>
    <property type="evidence" value="ECO:0007669"/>
    <property type="project" value="InterPro"/>
</dbReference>
<feature type="transmembrane region" description="Helical" evidence="2">
    <location>
        <begin position="1607"/>
        <end position="1627"/>
    </location>
</feature>
<feature type="transmembrane region" description="Helical" evidence="2">
    <location>
        <begin position="80"/>
        <end position="100"/>
    </location>
</feature>
<feature type="transmembrane region" description="Helical" evidence="2">
    <location>
        <begin position="1118"/>
        <end position="1142"/>
    </location>
</feature>
<feature type="transmembrane region" description="Helical" evidence="2">
    <location>
        <begin position="660"/>
        <end position="680"/>
    </location>
</feature>
<feature type="transmembrane region" description="Helical" evidence="2">
    <location>
        <begin position="173"/>
        <end position="197"/>
    </location>
</feature>
<name>A0A921YJY8_MANSE</name>
<dbReference type="InterPro" id="IPR000595">
    <property type="entry name" value="cNMP-bd_dom"/>
</dbReference>
<feature type="transmembrane region" description="Helical" evidence="2">
    <location>
        <begin position="721"/>
        <end position="740"/>
    </location>
</feature>
<dbReference type="GO" id="GO:0044877">
    <property type="term" value="F:protein-containing complex binding"/>
    <property type="evidence" value="ECO:0007669"/>
    <property type="project" value="TreeGrafter"/>
</dbReference>
<reference evidence="4" key="2">
    <citation type="submission" date="2020-12" db="EMBL/GenBank/DDBJ databases">
        <authorList>
            <person name="Kanost M."/>
        </authorList>
    </citation>
    <scope>NUCLEOTIDE SEQUENCE</scope>
</reference>
<keyword evidence="2" id="KW-0812">Transmembrane</keyword>
<feature type="transmembrane region" description="Helical" evidence="2">
    <location>
        <begin position="1581"/>
        <end position="1601"/>
    </location>
</feature>
<evidence type="ECO:0000256" key="2">
    <source>
        <dbReference type="SAM" id="Phobius"/>
    </source>
</evidence>
<feature type="transmembrane region" description="Helical" evidence="2">
    <location>
        <begin position="1163"/>
        <end position="1186"/>
    </location>
</feature>
<keyword evidence="2" id="KW-1133">Transmembrane helix</keyword>
<comment type="caution">
    <text evidence="4">The sequence shown here is derived from an EMBL/GenBank/DDBJ whole genome shotgun (WGS) entry which is preliminary data.</text>
</comment>
<keyword evidence="1" id="KW-0813">Transport</keyword>
<feature type="transmembrane region" description="Helical" evidence="2">
    <location>
        <begin position="576"/>
        <end position="601"/>
    </location>
</feature>
<feature type="transmembrane region" description="Helical" evidence="2">
    <location>
        <begin position="621"/>
        <end position="639"/>
    </location>
</feature>
<evidence type="ECO:0000313" key="4">
    <source>
        <dbReference type="EMBL" id="KAG6440621.1"/>
    </source>
</evidence>
<feature type="transmembrane region" description="Helical" evidence="2">
    <location>
        <begin position="1790"/>
        <end position="1810"/>
    </location>
</feature>
<dbReference type="PANTHER" id="PTHR45638:SF11">
    <property type="entry name" value="CYCLIC NUCLEOTIDE-GATED CATION CHANNEL SUBUNIT A"/>
    <property type="match status" value="1"/>
</dbReference>
<dbReference type="Pfam" id="PF00027">
    <property type="entry name" value="cNMP_binding"/>
    <property type="match status" value="2"/>
</dbReference>
<dbReference type="InterPro" id="IPR014710">
    <property type="entry name" value="RmlC-like_jellyroll"/>
</dbReference>
<feature type="transmembrane region" description="Helical" evidence="2">
    <location>
        <begin position="1707"/>
        <end position="1728"/>
    </location>
</feature>
<feature type="transmembrane region" description="Helical" evidence="2">
    <location>
        <begin position="1088"/>
        <end position="1106"/>
    </location>
</feature>
<dbReference type="InterPro" id="IPR018490">
    <property type="entry name" value="cNMP-bd_dom_sf"/>
</dbReference>
<evidence type="ECO:0000259" key="3">
    <source>
        <dbReference type="PROSITE" id="PS50042"/>
    </source>
</evidence>
<dbReference type="InterPro" id="IPR050866">
    <property type="entry name" value="CNG_cation_channel"/>
</dbReference>
<proteinExistence type="predicted"/>
<evidence type="ECO:0000256" key="1">
    <source>
        <dbReference type="ARBA" id="ARBA00023286"/>
    </source>
</evidence>
<feature type="transmembrane region" description="Helical" evidence="2">
    <location>
        <begin position="38"/>
        <end position="60"/>
    </location>
</feature>
<dbReference type="Proteomes" id="UP000791440">
    <property type="component" value="Unassembled WGS sequence"/>
</dbReference>
<keyword evidence="2" id="KW-0472">Membrane</keyword>
<keyword evidence="1" id="KW-1071">Ligand-gated ion channel</keyword>
<keyword evidence="1" id="KW-0407">Ion channel</keyword>
<evidence type="ECO:0000313" key="5">
    <source>
        <dbReference type="Proteomes" id="UP000791440"/>
    </source>
</evidence>
<feature type="domain" description="Cyclic nucleotide-binding" evidence="3">
    <location>
        <begin position="1921"/>
        <end position="2036"/>
    </location>
</feature>
<keyword evidence="1" id="KW-0406">Ion transport</keyword>
<feature type="transmembrane region" description="Helical" evidence="2">
    <location>
        <begin position="258"/>
        <end position="281"/>
    </location>
</feature>